<name>A0ABV5CMC7_9ACTN</name>
<reference evidence="3 4" key="1">
    <citation type="submission" date="2024-04" db="EMBL/GenBank/DDBJ databases">
        <title>Polymorphospora sp. isolated from Baiyangdian Lake in Xiong'an New Area.</title>
        <authorList>
            <person name="Zhang X."/>
            <person name="Liu J."/>
        </authorList>
    </citation>
    <scope>NUCLEOTIDE SEQUENCE [LARGE SCALE GENOMIC DNA]</scope>
    <source>
        <strain evidence="3 4">2-325</strain>
    </source>
</reference>
<feature type="signal peptide" evidence="2">
    <location>
        <begin position="1"/>
        <end position="28"/>
    </location>
</feature>
<proteinExistence type="predicted"/>
<feature type="chain" id="PRO_5045336368" description="Lipoprotein" evidence="2">
    <location>
        <begin position="29"/>
        <end position="486"/>
    </location>
</feature>
<sequence length="486" mass="50653">MSASRARRGRTVLAAAVTVLLAVSGCSGGGSGGAPGGEDDLRYGGAPARDADVTFQPDVVVVGDGGRSVRSVTDDGLTWRIDAKARNAADLDPGEVMFVTGRGVGRVLDIAPEGDDLLVTVGPVDITEVIRDGTFEQRDVTLSDPVVYAAGEPFWSEEEPAAPSTFGRSVAVRPLRAPVLAQRPVAPPPKRGGGADTKSHGYSVFSSCCTDGVGAHFKYDDGGVRLVGTVTLTSRRPDATFHLSIGAGRVSRAELEVSGGFGIKVEFEAGIQDGQNHRKEFPIAADFSFPIGQVAGVPLSFTVSQTLGVRTAFGAKLGTIKGSGEFSLAGSLGFGYRDGSFGPRVSHNFQRKSSLINSLTGVPVGVMGLVIEHGIRFTVGINAYLFKAGIYFELQVKYGQTLGSALGAPYAQCRGVGIGVHAVFGVGYSILEPVVKVINKFLSLLEPVTSLKIPPIKAESGIRSSKEVYTASETIPDSPVCGKPPV</sequence>
<dbReference type="EMBL" id="JBCGDC010000016">
    <property type="protein sequence ID" value="MFB6393075.1"/>
    <property type="molecule type" value="Genomic_DNA"/>
</dbReference>
<evidence type="ECO:0000256" key="1">
    <source>
        <dbReference type="SAM" id="MobiDB-lite"/>
    </source>
</evidence>
<evidence type="ECO:0000313" key="3">
    <source>
        <dbReference type="EMBL" id="MFB6393075.1"/>
    </source>
</evidence>
<evidence type="ECO:0008006" key="5">
    <source>
        <dbReference type="Google" id="ProtNLM"/>
    </source>
</evidence>
<comment type="caution">
    <text evidence="3">The sequence shown here is derived from an EMBL/GenBank/DDBJ whole genome shotgun (WGS) entry which is preliminary data.</text>
</comment>
<accession>A0ABV5CMC7</accession>
<evidence type="ECO:0000313" key="4">
    <source>
        <dbReference type="Proteomes" id="UP001582793"/>
    </source>
</evidence>
<organism evidence="3 4">
    <name type="scientific">Polymorphospora lycopeni</name>
    <dbReference type="NCBI Taxonomy" id="3140240"/>
    <lineage>
        <taxon>Bacteria</taxon>
        <taxon>Bacillati</taxon>
        <taxon>Actinomycetota</taxon>
        <taxon>Actinomycetes</taxon>
        <taxon>Micromonosporales</taxon>
        <taxon>Micromonosporaceae</taxon>
        <taxon>Polymorphospora</taxon>
    </lineage>
</organism>
<keyword evidence="4" id="KW-1185">Reference proteome</keyword>
<evidence type="ECO:0000256" key="2">
    <source>
        <dbReference type="SAM" id="SignalP"/>
    </source>
</evidence>
<keyword evidence="2" id="KW-0732">Signal</keyword>
<feature type="region of interest" description="Disordered" evidence="1">
    <location>
        <begin position="28"/>
        <end position="49"/>
    </location>
</feature>
<protein>
    <recommendedName>
        <fullName evidence="5">Lipoprotein</fullName>
    </recommendedName>
</protein>
<dbReference type="Proteomes" id="UP001582793">
    <property type="component" value="Unassembled WGS sequence"/>
</dbReference>
<dbReference type="RefSeq" id="WP_375733695.1">
    <property type="nucleotide sequence ID" value="NZ_JBCGDC010000016.1"/>
</dbReference>
<gene>
    <name evidence="3" type="ORF">AAFH96_08115</name>
</gene>
<dbReference type="PROSITE" id="PS51257">
    <property type="entry name" value="PROKAR_LIPOPROTEIN"/>
    <property type="match status" value="1"/>
</dbReference>